<dbReference type="EMBL" id="CDMZ01005026">
    <property type="protein sequence ID" value="CEM51707.1"/>
    <property type="molecule type" value="Genomic_DNA"/>
</dbReference>
<sequence>MVPEGGEENVERRAKWTYPKMHPEDYSDTMKDCVCKIVKASSTDPEGPEKCMNTTEESFGMLFHELHLDTATKQAFMDTAEWLETGEYKNGGPPTGDGRRRRRLQSDELAALCPANKTMFYTGFGPAYPSGSSYEASVASIRNTFITDGDLTKRTDANAVSAFLITFWAAETAETILEYTCELASEPNTEFICKGAEGIAEVLLSSLESVRDQIDFQDALIDGAEIQAFFENSQTLLDRLCTLDQGVQV</sequence>
<proteinExistence type="predicted"/>
<protein>
    <submittedName>
        <fullName evidence="1">Uncharacterized protein</fullName>
    </submittedName>
</protein>
<name>A0A0G4I459_9ALVE</name>
<organism evidence="1">
    <name type="scientific">Chromera velia CCMP2878</name>
    <dbReference type="NCBI Taxonomy" id="1169474"/>
    <lineage>
        <taxon>Eukaryota</taxon>
        <taxon>Sar</taxon>
        <taxon>Alveolata</taxon>
        <taxon>Colpodellida</taxon>
        <taxon>Chromeraceae</taxon>
        <taxon>Chromera</taxon>
    </lineage>
</organism>
<evidence type="ECO:0000313" key="1">
    <source>
        <dbReference type="EMBL" id="CEM51707.1"/>
    </source>
</evidence>
<dbReference type="AlphaFoldDB" id="A0A0G4I459"/>
<accession>A0A0G4I459</accession>
<feature type="non-terminal residue" evidence="1">
    <location>
        <position position="249"/>
    </location>
</feature>
<gene>
    <name evidence="1" type="ORF">Cvel_35642</name>
</gene>
<reference evidence="1" key="1">
    <citation type="submission" date="2014-11" db="EMBL/GenBank/DDBJ databases">
        <authorList>
            <person name="Otto D Thomas"/>
            <person name="Naeem Raeece"/>
        </authorList>
    </citation>
    <scope>NUCLEOTIDE SEQUENCE</scope>
</reference>